<feature type="transmembrane region" description="Helical" evidence="8">
    <location>
        <begin position="56"/>
        <end position="73"/>
    </location>
</feature>
<dbReference type="GO" id="GO:0005460">
    <property type="term" value="F:UDP-glucose transmembrane transporter activity"/>
    <property type="evidence" value="ECO:0007669"/>
    <property type="project" value="TreeGrafter"/>
</dbReference>
<evidence type="ECO:0000256" key="2">
    <source>
        <dbReference type="ARBA" id="ARBA00010694"/>
    </source>
</evidence>
<evidence type="ECO:0000256" key="1">
    <source>
        <dbReference type="ARBA" id="ARBA00004477"/>
    </source>
</evidence>
<comment type="similarity">
    <text evidence="2">Belongs to the nucleotide-sugar transporter family. SLC35B subfamily.</text>
</comment>
<name>A0A9R0CXE1_SPOFR</name>
<keyword evidence="5" id="KW-0256">Endoplasmic reticulum</keyword>
<organism evidence="9 10">
    <name type="scientific">Spodoptera frugiperda</name>
    <name type="common">Fall armyworm</name>
    <dbReference type="NCBI Taxonomy" id="7108"/>
    <lineage>
        <taxon>Eukaryota</taxon>
        <taxon>Metazoa</taxon>
        <taxon>Ecdysozoa</taxon>
        <taxon>Arthropoda</taxon>
        <taxon>Hexapoda</taxon>
        <taxon>Insecta</taxon>
        <taxon>Pterygota</taxon>
        <taxon>Neoptera</taxon>
        <taxon>Endopterygota</taxon>
        <taxon>Lepidoptera</taxon>
        <taxon>Glossata</taxon>
        <taxon>Ditrysia</taxon>
        <taxon>Noctuoidea</taxon>
        <taxon>Noctuidae</taxon>
        <taxon>Amphipyrinae</taxon>
        <taxon>Spodoptera</taxon>
    </lineage>
</organism>
<dbReference type="InterPro" id="IPR013657">
    <property type="entry name" value="SCL35B1-4/HUT1"/>
</dbReference>
<evidence type="ECO:0000256" key="5">
    <source>
        <dbReference type="ARBA" id="ARBA00022824"/>
    </source>
</evidence>
<dbReference type="Pfam" id="PF08449">
    <property type="entry name" value="UAA"/>
    <property type="match status" value="1"/>
</dbReference>
<dbReference type="AlphaFoldDB" id="A0A9R0CXE1"/>
<evidence type="ECO:0000256" key="3">
    <source>
        <dbReference type="ARBA" id="ARBA00022448"/>
    </source>
</evidence>
<feature type="transmembrane region" description="Helical" evidence="8">
    <location>
        <begin position="208"/>
        <end position="230"/>
    </location>
</feature>
<comment type="subcellular location">
    <subcellularLocation>
        <location evidence="1">Endoplasmic reticulum membrane</location>
        <topology evidence="1">Multi-pass membrane protein</topology>
    </subcellularLocation>
</comment>
<sequence>MLETTELRPSLVLNVGQESVNQLKQEFPFIRRVLLKVVTWRNRFVEMTKTRSEFRFLVYAGAIFVCYFMYGMLQEKITRGKYGENNEKFTCTLSLVLIQCIVNYIFAQILMLSNKREVDTTRRVYYFSSALTYLLGMVSSNMALQWINYPTQVVGKAAKPIPVMILGVLVGHKSYPMKKYLFVLLIVVGVVMFMYKDQVKKTVADDSSTFGIGELLLLLSLTMDGLTGAVQERIKSESSPSAYAMMLNTNMWSSMILSIGVLLSGEIFKFIVFVSTFPEVIIFLIGLAFVGALGQMFIFFMVSEYGPLPCSVVTTTRKFFTVLMSVIIFGNALLPRQWLGAILVFAGLFLDMFYSKGKASAKRVAGK</sequence>
<feature type="transmembrane region" description="Helical" evidence="8">
    <location>
        <begin position="124"/>
        <end position="147"/>
    </location>
</feature>
<proteinExistence type="inferred from homology"/>
<keyword evidence="3" id="KW-0813">Transport</keyword>
<dbReference type="GO" id="GO:0005789">
    <property type="term" value="C:endoplasmic reticulum membrane"/>
    <property type="evidence" value="ECO:0007669"/>
    <property type="project" value="UniProtKB-SubCell"/>
</dbReference>
<dbReference type="SUPFAM" id="SSF103481">
    <property type="entry name" value="Multidrug resistance efflux transporter EmrE"/>
    <property type="match status" value="2"/>
</dbReference>
<keyword evidence="7 8" id="KW-0472">Membrane</keyword>
<dbReference type="GeneID" id="118264100"/>
<gene>
    <name evidence="10" type="primary">LOC118264100</name>
</gene>
<feature type="transmembrane region" description="Helical" evidence="8">
    <location>
        <begin position="280"/>
        <end position="303"/>
    </location>
</feature>
<dbReference type="GO" id="GO:0000139">
    <property type="term" value="C:Golgi membrane"/>
    <property type="evidence" value="ECO:0007669"/>
    <property type="project" value="TreeGrafter"/>
</dbReference>
<evidence type="ECO:0000313" key="10">
    <source>
        <dbReference type="RefSeq" id="XP_035432387.1"/>
    </source>
</evidence>
<evidence type="ECO:0000256" key="8">
    <source>
        <dbReference type="SAM" id="Phobius"/>
    </source>
</evidence>
<feature type="transmembrane region" description="Helical" evidence="8">
    <location>
        <begin position="93"/>
        <end position="112"/>
    </location>
</feature>
<reference evidence="10" key="1">
    <citation type="submission" date="2025-08" db="UniProtKB">
        <authorList>
            <consortium name="RefSeq"/>
        </authorList>
    </citation>
    <scope>IDENTIFICATION</scope>
    <source>
        <tissue evidence="10">Whole larval tissue</tissue>
    </source>
</reference>
<dbReference type="InterPro" id="IPR037185">
    <property type="entry name" value="EmrE-like"/>
</dbReference>
<feature type="transmembrane region" description="Helical" evidence="8">
    <location>
        <begin position="338"/>
        <end position="354"/>
    </location>
</feature>
<dbReference type="Proteomes" id="UP000829999">
    <property type="component" value="Chromosome 25"/>
</dbReference>
<dbReference type="GO" id="GO:0005459">
    <property type="term" value="F:UDP-galactose transmembrane transporter activity"/>
    <property type="evidence" value="ECO:0007669"/>
    <property type="project" value="TreeGrafter"/>
</dbReference>
<feature type="transmembrane region" description="Helical" evidence="8">
    <location>
        <begin position="251"/>
        <end position="274"/>
    </location>
</feature>
<evidence type="ECO:0000256" key="7">
    <source>
        <dbReference type="ARBA" id="ARBA00023136"/>
    </source>
</evidence>
<evidence type="ECO:0000256" key="4">
    <source>
        <dbReference type="ARBA" id="ARBA00022692"/>
    </source>
</evidence>
<accession>A0A9R0CXE1</accession>
<keyword evidence="6 8" id="KW-1133">Transmembrane helix</keyword>
<evidence type="ECO:0000256" key="6">
    <source>
        <dbReference type="ARBA" id="ARBA00022989"/>
    </source>
</evidence>
<dbReference type="OrthoDB" id="78344at2759"/>
<protein>
    <submittedName>
        <fullName evidence="10">Solute carrier family 35 member B1 homolog</fullName>
    </submittedName>
</protein>
<dbReference type="PANTHER" id="PTHR10778:SF10">
    <property type="entry name" value="SOLUTE CARRIER FAMILY 35 MEMBER B1"/>
    <property type="match status" value="1"/>
</dbReference>
<dbReference type="CTD" id="42510"/>
<dbReference type="RefSeq" id="XP_035432387.1">
    <property type="nucleotide sequence ID" value="XM_035576494.2"/>
</dbReference>
<keyword evidence="4 8" id="KW-0812">Transmembrane</keyword>
<dbReference type="PANTHER" id="PTHR10778">
    <property type="entry name" value="SOLUTE CARRIER FAMILY 35 MEMBER B"/>
    <property type="match status" value="1"/>
</dbReference>
<feature type="transmembrane region" description="Helical" evidence="8">
    <location>
        <begin position="180"/>
        <end position="196"/>
    </location>
</feature>
<evidence type="ECO:0000313" key="9">
    <source>
        <dbReference type="Proteomes" id="UP000829999"/>
    </source>
</evidence>
<keyword evidence="9" id="KW-1185">Reference proteome</keyword>